<name>A0ABY6P389_9NOCA</name>
<dbReference type="PANTHER" id="PTHR43014">
    <property type="entry name" value="MERCURIC REDUCTASE"/>
    <property type="match status" value="1"/>
</dbReference>
<dbReference type="Pfam" id="PF02852">
    <property type="entry name" value="Pyr_redox_dim"/>
    <property type="match status" value="1"/>
</dbReference>
<comment type="cofactor">
    <cofactor evidence="1">
        <name>FAD</name>
        <dbReference type="ChEBI" id="CHEBI:57692"/>
    </cofactor>
</comment>
<keyword evidence="7" id="KW-1015">Disulfide bond</keyword>
<comment type="similarity">
    <text evidence="2 9">Belongs to the class-I pyridine nucleotide-disulfide oxidoreductase family.</text>
</comment>
<dbReference type="EMBL" id="CP110615">
    <property type="protein sequence ID" value="UZJ25969.1"/>
    <property type="molecule type" value="Genomic_DNA"/>
</dbReference>
<dbReference type="PRINTS" id="PR00368">
    <property type="entry name" value="FADPNR"/>
</dbReference>
<feature type="domain" description="FAD/NAD(P)-binding" evidence="11">
    <location>
        <begin position="21"/>
        <end position="332"/>
    </location>
</feature>
<keyword evidence="4 9" id="KW-0274">FAD</keyword>
<dbReference type="PANTHER" id="PTHR43014:SF2">
    <property type="entry name" value="MERCURIC REDUCTASE"/>
    <property type="match status" value="1"/>
</dbReference>
<keyword evidence="3 9" id="KW-0285">Flavoprotein</keyword>
<evidence type="ECO:0000256" key="3">
    <source>
        <dbReference type="ARBA" id="ARBA00022630"/>
    </source>
</evidence>
<gene>
    <name evidence="12" type="ORF">RHODO2019_05920</name>
</gene>
<keyword evidence="13" id="KW-1185">Reference proteome</keyword>
<evidence type="ECO:0000256" key="2">
    <source>
        <dbReference type="ARBA" id="ARBA00007532"/>
    </source>
</evidence>
<dbReference type="InterPro" id="IPR012999">
    <property type="entry name" value="Pyr_OxRdtase_I_AS"/>
</dbReference>
<keyword evidence="8 9" id="KW-0676">Redox-active center</keyword>
<dbReference type="PRINTS" id="PR00411">
    <property type="entry name" value="PNDRDTASEI"/>
</dbReference>
<reference evidence="12" key="1">
    <citation type="submission" date="2022-10" db="EMBL/GenBank/DDBJ databases">
        <title>Rhodococcus sp.75.</title>
        <authorList>
            <person name="Sun M."/>
        </authorList>
    </citation>
    <scope>NUCLEOTIDE SEQUENCE</scope>
    <source>
        <strain evidence="12">75</strain>
    </source>
</reference>
<keyword evidence="5" id="KW-0521">NADP</keyword>
<keyword evidence="6 9" id="KW-0560">Oxidoreductase</keyword>
<dbReference type="SUPFAM" id="SSF51905">
    <property type="entry name" value="FAD/NAD(P)-binding domain"/>
    <property type="match status" value="1"/>
</dbReference>
<accession>A0ABY6P389</accession>
<evidence type="ECO:0000256" key="7">
    <source>
        <dbReference type="ARBA" id="ARBA00023157"/>
    </source>
</evidence>
<dbReference type="Proteomes" id="UP001164965">
    <property type="component" value="Chromosome"/>
</dbReference>
<proteinExistence type="inferred from homology"/>
<dbReference type="Gene3D" id="3.30.390.30">
    <property type="match status" value="1"/>
</dbReference>
<evidence type="ECO:0000259" key="11">
    <source>
        <dbReference type="Pfam" id="PF07992"/>
    </source>
</evidence>
<evidence type="ECO:0000256" key="5">
    <source>
        <dbReference type="ARBA" id="ARBA00022857"/>
    </source>
</evidence>
<protein>
    <submittedName>
        <fullName evidence="12">FAD-dependent oxidoreductase</fullName>
    </submittedName>
</protein>
<dbReference type="InterPro" id="IPR004099">
    <property type="entry name" value="Pyr_nucl-diS_OxRdtase_dimer"/>
</dbReference>
<dbReference type="RefSeq" id="WP_265384073.1">
    <property type="nucleotide sequence ID" value="NZ_CP110615.1"/>
</dbReference>
<evidence type="ECO:0000313" key="13">
    <source>
        <dbReference type="Proteomes" id="UP001164965"/>
    </source>
</evidence>
<evidence type="ECO:0000259" key="10">
    <source>
        <dbReference type="Pfam" id="PF02852"/>
    </source>
</evidence>
<evidence type="ECO:0000256" key="4">
    <source>
        <dbReference type="ARBA" id="ARBA00022827"/>
    </source>
</evidence>
<dbReference type="Gene3D" id="3.50.50.60">
    <property type="entry name" value="FAD/NAD(P)-binding domain"/>
    <property type="match status" value="2"/>
</dbReference>
<evidence type="ECO:0000256" key="1">
    <source>
        <dbReference type="ARBA" id="ARBA00001974"/>
    </source>
</evidence>
<sequence length="492" mass="50914">MTTDRPTTHPAPSVAPDEPWDLLVVGGGTAGIVGAKTAARLGSRVLLVERERTGGDCLWTGCVPSKALLAAAGVAAGARGGHRFGIDVVGVSVDFAKVMEHVRGAIAHIAPVDSVEALGQASVSVRTGTVRFTGPDVAEIDGTPVRFRQALVATGASPAVPPVPGLDEVEHLTSETVWGLSELPAQLVVLGGGSIGCELGQAFARLGSTVSVVEGAARILPREDPLAAAAIAHALAEDGVELHTGYGVARVEPTGRAAGVLHLESGQRVPFSCLLVAVGRSPRTSGIGLAEAGVEVDDQGCVVVDDLLRTTNPRIWAAGDLTGHPQLTHLAGVHASLAASNAILGVRRRVDLTAVPRVTFTDPEVAAVGVGTDEVPTGSRVVGWSHTHVDRAVAEGEPAGFARLVVDGRGRVLGATVVGPRAGETLGELTLAITQGLTTRDLARATHAYPTYNDGPWNAAISDVQEQLRRPATRRALGVLARVRRWWVSRDR</sequence>
<dbReference type="Pfam" id="PF07992">
    <property type="entry name" value="Pyr_redox_2"/>
    <property type="match status" value="1"/>
</dbReference>
<dbReference type="InterPro" id="IPR001100">
    <property type="entry name" value="Pyr_nuc-diS_OxRdtase"/>
</dbReference>
<dbReference type="PIRSF" id="PIRSF000350">
    <property type="entry name" value="Mercury_reductase_MerA"/>
    <property type="match status" value="1"/>
</dbReference>
<dbReference type="InterPro" id="IPR023753">
    <property type="entry name" value="FAD/NAD-binding_dom"/>
</dbReference>
<evidence type="ECO:0000256" key="8">
    <source>
        <dbReference type="ARBA" id="ARBA00023284"/>
    </source>
</evidence>
<dbReference type="SUPFAM" id="SSF55424">
    <property type="entry name" value="FAD/NAD-linked reductases, dimerisation (C-terminal) domain"/>
    <property type="match status" value="1"/>
</dbReference>
<evidence type="ECO:0000256" key="9">
    <source>
        <dbReference type="RuleBase" id="RU003691"/>
    </source>
</evidence>
<dbReference type="PROSITE" id="PS00076">
    <property type="entry name" value="PYRIDINE_REDOX_1"/>
    <property type="match status" value="1"/>
</dbReference>
<evidence type="ECO:0000256" key="6">
    <source>
        <dbReference type="ARBA" id="ARBA00023002"/>
    </source>
</evidence>
<organism evidence="12 13">
    <name type="scientific">Rhodococcus antarcticus</name>
    <dbReference type="NCBI Taxonomy" id="2987751"/>
    <lineage>
        <taxon>Bacteria</taxon>
        <taxon>Bacillati</taxon>
        <taxon>Actinomycetota</taxon>
        <taxon>Actinomycetes</taxon>
        <taxon>Mycobacteriales</taxon>
        <taxon>Nocardiaceae</taxon>
        <taxon>Rhodococcus</taxon>
    </lineage>
</organism>
<feature type="domain" description="Pyridine nucleotide-disulphide oxidoreductase dimerisation" evidence="10">
    <location>
        <begin position="355"/>
        <end position="458"/>
    </location>
</feature>
<evidence type="ECO:0000313" key="12">
    <source>
        <dbReference type="EMBL" id="UZJ25969.1"/>
    </source>
</evidence>
<dbReference type="InterPro" id="IPR016156">
    <property type="entry name" value="FAD/NAD-linked_Rdtase_dimer_sf"/>
</dbReference>
<dbReference type="InterPro" id="IPR036188">
    <property type="entry name" value="FAD/NAD-bd_sf"/>
</dbReference>